<dbReference type="SFLD" id="SFLDG01060">
    <property type="entry name" value="BATS_domain_containing"/>
    <property type="match status" value="1"/>
</dbReference>
<keyword evidence="3" id="KW-0949">S-adenosyl-L-methionine</keyword>
<dbReference type="InterPro" id="IPR012726">
    <property type="entry name" value="ThiH"/>
</dbReference>
<dbReference type="CDD" id="cd01335">
    <property type="entry name" value="Radical_SAM"/>
    <property type="match status" value="1"/>
</dbReference>
<evidence type="ECO:0000256" key="3">
    <source>
        <dbReference type="ARBA" id="ARBA00022691"/>
    </source>
</evidence>
<dbReference type="OrthoDB" id="9801120at2"/>
<dbReference type="InterPro" id="IPR034428">
    <property type="entry name" value="ThiH/NoCL/HydG-like"/>
</dbReference>
<evidence type="ECO:0000256" key="1">
    <source>
        <dbReference type="ARBA" id="ARBA00001966"/>
    </source>
</evidence>
<dbReference type="GO" id="GO:0003824">
    <property type="term" value="F:catalytic activity"/>
    <property type="evidence" value="ECO:0007669"/>
    <property type="project" value="InterPro"/>
</dbReference>
<evidence type="ECO:0000313" key="8">
    <source>
        <dbReference type="EMBL" id="OIJ11352.1"/>
    </source>
</evidence>
<keyword evidence="2" id="KW-0004">4Fe-4S</keyword>
<dbReference type="Gene3D" id="3.20.20.70">
    <property type="entry name" value="Aldolase class I"/>
    <property type="match status" value="1"/>
</dbReference>
<dbReference type="SFLD" id="SFLDS00029">
    <property type="entry name" value="Radical_SAM"/>
    <property type="match status" value="1"/>
</dbReference>
<feature type="domain" description="Radical SAM core" evidence="7">
    <location>
        <begin position="67"/>
        <end position="286"/>
    </location>
</feature>
<dbReference type="AlphaFoldDB" id="A0A1S2LFP8"/>
<comment type="caution">
    <text evidence="8">The sequence shown here is derived from an EMBL/GenBank/DDBJ whole genome shotgun (WGS) entry which is preliminary data.</text>
</comment>
<organism evidence="8 9">
    <name type="scientific">Anaerobacillus alkalilacustris</name>
    <dbReference type="NCBI Taxonomy" id="393763"/>
    <lineage>
        <taxon>Bacteria</taxon>
        <taxon>Bacillati</taxon>
        <taxon>Bacillota</taxon>
        <taxon>Bacilli</taxon>
        <taxon>Bacillales</taxon>
        <taxon>Bacillaceae</taxon>
        <taxon>Anaerobacillus</taxon>
    </lineage>
</organism>
<dbReference type="SFLD" id="SFLDG01081">
    <property type="entry name" value="cleavage_of_the_Ca-Cb_bond_in"/>
    <property type="match status" value="1"/>
</dbReference>
<dbReference type="InterPro" id="IPR013785">
    <property type="entry name" value="Aldolase_TIM"/>
</dbReference>
<dbReference type="GO" id="GO:0009228">
    <property type="term" value="P:thiamine biosynthetic process"/>
    <property type="evidence" value="ECO:0007669"/>
    <property type="project" value="InterPro"/>
</dbReference>
<dbReference type="InterPro" id="IPR058240">
    <property type="entry name" value="rSAM_sf"/>
</dbReference>
<reference evidence="8 9" key="1">
    <citation type="submission" date="2016-10" db="EMBL/GenBank/DDBJ databases">
        <title>Draft genome sequences of four alkaliphilic bacteria belonging to the Anaerobacillus genus.</title>
        <authorList>
            <person name="Bassil N.M."/>
            <person name="Lloyd J.R."/>
        </authorList>
    </citation>
    <scope>NUCLEOTIDE SEQUENCE [LARGE SCALE GENOMIC DNA]</scope>
    <source>
        <strain evidence="8 9">DSM 18345</strain>
    </source>
</reference>
<comment type="cofactor">
    <cofactor evidence="1">
        <name>[4Fe-4S] cluster</name>
        <dbReference type="ChEBI" id="CHEBI:49883"/>
    </cofactor>
</comment>
<dbReference type="InterPro" id="IPR007197">
    <property type="entry name" value="rSAM"/>
</dbReference>
<dbReference type="EMBL" id="MLQR01000040">
    <property type="protein sequence ID" value="OIJ11352.1"/>
    <property type="molecule type" value="Genomic_DNA"/>
</dbReference>
<dbReference type="Proteomes" id="UP000179524">
    <property type="component" value="Unassembled WGS sequence"/>
</dbReference>
<accession>A0A1S2LFP8</accession>
<evidence type="ECO:0000256" key="5">
    <source>
        <dbReference type="ARBA" id="ARBA00023004"/>
    </source>
</evidence>
<dbReference type="GO" id="GO:0005506">
    <property type="term" value="F:iron ion binding"/>
    <property type="evidence" value="ECO:0007669"/>
    <property type="project" value="InterPro"/>
</dbReference>
<dbReference type="Pfam" id="PF06968">
    <property type="entry name" value="BATS"/>
    <property type="match status" value="1"/>
</dbReference>
<evidence type="ECO:0000256" key="6">
    <source>
        <dbReference type="ARBA" id="ARBA00023014"/>
    </source>
</evidence>
<name>A0A1S2LFP8_9BACI</name>
<gene>
    <name evidence="8" type="ORF">BKP37_15870</name>
</gene>
<evidence type="ECO:0000256" key="4">
    <source>
        <dbReference type="ARBA" id="ARBA00022723"/>
    </source>
</evidence>
<dbReference type="GO" id="GO:0051539">
    <property type="term" value="F:4 iron, 4 sulfur cluster binding"/>
    <property type="evidence" value="ECO:0007669"/>
    <property type="project" value="UniProtKB-KW"/>
</dbReference>
<evidence type="ECO:0000313" key="9">
    <source>
        <dbReference type="Proteomes" id="UP000179524"/>
    </source>
</evidence>
<evidence type="ECO:0000256" key="2">
    <source>
        <dbReference type="ARBA" id="ARBA00022485"/>
    </source>
</evidence>
<dbReference type="Pfam" id="PF04055">
    <property type="entry name" value="Radical_SAM"/>
    <property type="match status" value="1"/>
</dbReference>
<dbReference type="SUPFAM" id="SSF102114">
    <property type="entry name" value="Radical SAM enzymes"/>
    <property type="match status" value="1"/>
</dbReference>
<dbReference type="PANTHER" id="PTHR43583">
    <property type="entry name" value="2-IMINOACETATE SYNTHASE"/>
    <property type="match status" value="1"/>
</dbReference>
<dbReference type="PANTHER" id="PTHR43583:SF1">
    <property type="entry name" value="2-IMINOACETATE SYNTHASE"/>
    <property type="match status" value="1"/>
</dbReference>
<dbReference type="SFLD" id="SFLDF00301">
    <property type="entry name" value="2-iminoacetate_synthase_(ThiH)"/>
    <property type="match status" value="1"/>
</dbReference>
<dbReference type="NCBIfam" id="TIGR02351">
    <property type="entry name" value="thiH"/>
    <property type="match status" value="1"/>
</dbReference>
<keyword evidence="9" id="KW-1185">Reference proteome</keyword>
<dbReference type="PROSITE" id="PS51918">
    <property type="entry name" value="RADICAL_SAM"/>
    <property type="match status" value="1"/>
</dbReference>
<keyword evidence="6" id="KW-0411">Iron-sulfur</keyword>
<keyword evidence="4" id="KW-0479">Metal-binding</keyword>
<sequence>MSFYYEYEKLKDLPFNQYFHRMTEMDVKRALQKRRLNFEDLLALLSPAAENCLEEMAQKSHELTVQHFGKTILLFNPIYIADHCVNLCTYCSFSVTNKFERKKLSMGEIEVEAQALAKLGLKHILILTGESKTHTPVTYIAEAVKVLKKYFSSVAIEINPLDTEEYKLLVDAGIDGLTVYQEVYNEEVYKSLHIKGPKRDYRYRMDTPERGCDAGIRQINIGALLGLDDWRKEAFFAAMHANYLQTKYLDAEISLSLPRMRPHIGEFQPPSIVEDRHLVQAITAFRLFLPRSGITLSTREPQQLRDNLIYLGVTKMSAGASTEVGGYSNCNSGTAQFEISDERSLEEIKTMIKSKGYQPVLKDWELIV</sequence>
<keyword evidence="5" id="KW-0408">Iron</keyword>
<proteinExistence type="predicted"/>
<dbReference type="SMART" id="SM00876">
    <property type="entry name" value="BATS"/>
    <property type="match status" value="1"/>
</dbReference>
<protein>
    <submittedName>
        <fullName evidence="8">Thiamine biosynthesis protein ThiH</fullName>
    </submittedName>
</protein>
<dbReference type="RefSeq" id="WP_071310601.1">
    <property type="nucleotide sequence ID" value="NZ_MLQR01000040.1"/>
</dbReference>
<evidence type="ECO:0000259" key="7">
    <source>
        <dbReference type="PROSITE" id="PS51918"/>
    </source>
</evidence>
<dbReference type="InterPro" id="IPR010722">
    <property type="entry name" value="BATS_dom"/>
</dbReference>